<reference evidence="2 3" key="1">
    <citation type="journal article" date="2013" name="BMC Genomics">
        <title>The genome and transcriptome of the pine saprophyte Ophiostoma piceae, and a comparison with the bark beetle-associated pine pathogen Grosmannia clavigera.</title>
        <authorList>
            <person name="Haridas S."/>
            <person name="Wang Y."/>
            <person name="Lim L."/>
            <person name="Massoumi Alamouti S."/>
            <person name="Jackman S."/>
            <person name="Docking R."/>
            <person name="Robertson G."/>
            <person name="Birol I."/>
            <person name="Bohlmann J."/>
            <person name="Breuil C."/>
        </authorList>
    </citation>
    <scope>NUCLEOTIDE SEQUENCE [LARGE SCALE GENOMIC DNA]</scope>
    <source>
        <strain evidence="2 3">UAMH 11346</strain>
    </source>
</reference>
<sequence length="383" mass="42633">MAAIQRVAAMPLSSPRGALIHSCLQRRLLSGQSTTRVGLAVASRPRKPFTFTSHHTPPLATAFFQPSFKYRYSTDPKLPTYFQPRQPPPKSAPAWRFLRTFSKVVGAVLALVLGKSVGSFLLINDYKRAGAEQMKYADEQVQLIKEGRIEEYARYQELGAAPKSAAIIEKTTEILNYILGHPYVRANLEAPVALDGWEIVDPATNISNDKLPSDFLFFHMLRFLKEHNMFTGIMASENAMPVPPLTWRDNEGKELVMIVYTGKDLCGHENIVHGGFVATLLDEALARCCFKGLPGNIGVTAYLNINYRAPTPANGYIVIKAKTTKTEGRKAWVEARMETLPQANSGQAPQLLAQAEAMFVAPKEFTFLHKWLKSLHFENNVGL</sequence>
<dbReference type="OrthoDB" id="506431at2759"/>
<dbReference type="InterPro" id="IPR006683">
    <property type="entry name" value="Thioestr_dom"/>
</dbReference>
<organism evidence="2 3">
    <name type="scientific">Ophiostoma piceae (strain UAMH 11346)</name>
    <name type="common">Sap stain fungus</name>
    <dbReference type="NCBI Taxonomy" id="1262450"/>
    <lineage>
        <taxon>Eukaryota</taxon>
        <taxon>Fungi</taxon>
        <taxon>Dikarya</taxon>
        <taxon>Ascomycota</taxon>
        <taxon>Pezizomycotina</taxon>
        <taxon>Sordariomycetes</taxon>
        <taxon>Sordariomycetidae</taxon>
        <taxon>Ophiostomatales</taxon>
        <taxon>Ophiostomataceae</taxon>
        <taxon>Ophiostoma</taxon>
    </lineage>
</organism>
<dbReference type="Pfam" id="PF03061">
    <property type="entry name" value="4HBT"/>
    <property type="match status" value="1"/>
</dbReference>
<evidence type="ECO:0000313" key="3">
    <source>
        <dbReference type="Proteomes" id="UP000016923"/>
    </source>
</evidence>
<dbReference type="InterPro" id="IPR029069">
    <property type="entry name" value="HotDog_dom_sf"/>
</dbReference>
<keyword evidence="3" id="KW-1185">Reference proteome</keyword>
<dbReference type="VEuPathDB" id="FungiDB:F503_01967"/>
<evidence type="ECO:0000313" key="2">
    <source>
        <dbReference type="EMBL" id="EPE03229.1"/>
    </source>
</evidence>
<proteinExistence type="predicted"/>
<dbReference type="PANTHER" id="PTHR47260:SF1">
    <property type="entry name" value="UPF0644 PROTEIN PB2B4.06"/>
    <property type="match status" value="1"/>
</dbReference>
<dbReference type="InterPro" id="IPR052061">
    <property type="entry name" value="PTE-AB_protein"/>
</dbReference>
<name>S3BPM9_OPHP1</name>
<gene>
    <name evidence="2" type="ORF">F503_01967</name>
</gene>
<dbReference type="PANTHER" id="PTHR47260">
    <property type="entry name" value="UPF0644 PROTEIN PB2B4.06"/>
    <property type="match status" value="1"/>
</dbReference>
<dbReference type="Proteomes" id="UP000016923">
    <property type="component" value="Unassembled WGS sequence"/>
</dbReference>
<protein>
    <submittedName>
        <fullName evidence="2">Thioesterase family protein</fullName>
    </submittedName>
</protein>
<accession>S3BPM9</accession>
<dbReference type="HOGENOM" id="CLU_721798_0_0_1"/>
<dbReference type="SUPFAM" id="SSF54637">
    <property type="entry name" value="Thioesterase/thiol ester dehydrase-isomerase"/>
    <property type="match status" value="1"/>
</dbReference>
<evidence type="ECO:0000259" key="1">
    <source>
        <dbReference type="Pfam" id="PF03061"/>
    </source>
</evidence>
<dbReference type="EMBL" id="KE148169">
    <property type="protein sequence ID" value="EPE03229.1"/>
    <property type="molecule type" value="Genomic_DNA"/>
</dbReference>
<dbReference type="eggNOG" id="KOG4781">
    <property type="taxonomic scope" value="Eukaryota"/>
</dbReference>
<dbReference type="CDD" id="cd03443">
    <property type="entry name" value="PaaI_thioesterase"/>
    <property type="match status" value="1"/>
</dbReference>
<feature type="domain" description="Thioesterase" evidence="1">
    <location>
        <begin position="270"/>
        <end position="339"/>
    </location>
</feature>
<dbReference type="Gene3D" id="3.10.129.10">
    <property type="entry name" value="Hotdog Thioesterase"/>
    <property type="match status" value="1"/>
</dbReference>
<dbReference type="AlphaFoldDB" id="S3BPM9"/>